<dbReference type="Pfam" id="PF02949">
    <property type="entry name" value="7tm_6"/>
    <property type="match status" value="1"/>
</dbReference>
<comment type="caution">
    <text evidence="10">Lacks conserved residue(s) required for the propagation of feature annotation.</text>
</comment>
<dbReference type="Proteomes" id="UP000594454">
    <property type="component" value="Chromosome 4"/>
</dbReference>
<evidence type="ECO:0000256" key="7">
    <source>
        <dbReference type="ARBA" id="ARBA00023136"/>
    </source>
</evidence>
<gene>
    <name evidence="11" type="ORF">HERILL_LOCUS9683</name>
</gene>
<evidence type="ECO:0000256" key="4">
    <source>
        <dbReference type="ARBA" id="ARBA00022692"/>
    </source>
</evidence>
<evidence type="ECO:0000256" key="9">
    <source>
        <dbReference type="ARBA" id="ARBA00023224"/>
    </source>
</evidence>
<evidence type="ECO:0000256" key="8">
    <source>
        <dbReference type="ARBA" id="ARBA00023170"/>
    </source>
</evidence>
<feature type="transmembrane region" description="Helical" evidence="10">
    <location>
        <begin position="36"/>
        <end position="59"/>
    </location>
</feature>
<feature type="transmembrane region" description="Helical" evidence="10">
    <location>
        <begin position="253"/>
        <end position="273"/>
    </location>
</feature>
<accession>A0A7R8YV62</accession>
<keyword evidence="8 10" id="KW-0675">Receptor</keyword>
<keyword evidence="6 10" id="KW-1133">Transmembrane helix</keyword>
<keyword evidence="4 10" id="KW-0812">Transmembrane</keyword>
<feature type="transmembrane region" description="Helical" evidence="10">
    <location>
        <begin position="127"/>
        <end position="148"/>
    </location>
</feature>
<comment type="similarity">
    <text evidence="10">Belongs to the insect chemoreceptor superfamily. Heteromeric odorant receptor channel (TC 1.A.69) family.</text>
</comment>
<evidence type="ECO:0000256" key="2">
    <source>
        <dbReference type="ARBA" id="ARBA00022475"/>
    </source>
</evidence>
<evidence type="ECO:0000256" key="5">
    <source>
        <dbReference type="ARBA" id="ARBA00022725"/>
    </source>
</evidence>
<dbReference type="InterPro" id="IPR004117">
    <property type="entry name" value="7tm6_olfct_rcpt"/>
</dbReference>
<keyword evidence="3 10" id="KW-0716">Sensory transduction</keyword>
<keyword evidence="2" id="KW-1003">Cell membrane</keyword>
<evidence type="ECO:0000313" key="12">
    <source>
        <dbReference type="Proteomes" id="UP000594454"/>
    </source>
</evidence>
<feature type="transmembrane region" description="Helical" evidence="10">
    <location>
        <begin position="71"/>
        <end position="88"/>
    </location>
</feature>
<evidence type="ECO:0000256" key="1">
    <source>
        <dbReference type="ARBA" id="ARBA00004651"/>
    </source>
</evidence>
<dbReference type="GO" id="GO:0005549">
    <property type="term" value="F:odorant binding"/>
    <property type="evidence" value="ECO:0007669"/>
    <property type="project" value="InterPro"/>
</dbReference>
<dbReference type="GO" id="GO:0005886">
    <property type="term" value="C:plasma membrane"/>
    <property type="evidence" value="ECO:0007669"/>
    <property type="project" value="UniProtKB-SubCell"/>
</dbReference>
<proteinExistence type="inferred from homology"/>
<keyword evidence="9 10" id="KW-0807">Transducer</keyword>
<keyword evidence="12" id="KW-1185">Reference proteome</keyword>
<keyword evidence="7 10" id="KW-0472">Membrane</keyword>
<evidence type="ECO:0000256" key="3">
    <source>
        <dbReference type="ARBA" id="ARBA00022606"/>
    </source>
</evidence>
<protein>
    <recommendedName>
        <fullName evidence="10">Odorant receptor</fullName>
    </recommendedName>
</protein>
<evidence type="ECO:0000256" key="10">
    <source>
        <dbReference type="RuleBase" id="RU351113"/>
    </source>
</evidence>
<dbReference type="EMBL" id="LR899012">
    <property type="protein sequence ID" value="CAD7086947.1"/>
    <property type="molecule type" value="Genomic_DNA"/>
</dbReference>
<dbReference type="InParanoid" id="A0A7R8YV62"/>
<dbReference type="GO" id="GO:0007165">
    <property type="term" value="P:signal transduction"/>
    <property type="evidence" value="ECO:0007669"/>
    <property type="project" value="UniProtKB-KW"/>
</dbReference>
<dbReference type="OrthoDB" id="6604226at2759"/>
<dbReference type="GO" id="GO:0004984">
    <property type="term" value="F:olfactory receptor activity"/>
    <property type="evidence" value="ECO:0007669"/>
    <property type="project" value="InterPro"/>
</dbReference>
<sequence>MGAIPNLQSYKALEVLWSFWKLQGVYSVEKYRFYQYIHAAIVLSSINGICSILFVGELFIVHSFKELLDNLSMSLCLLICGYKTIIILRTRLQIIQIRPILDQLDIRPSTEAQRSEMANVCTTCNRLTLIICFSYLLVNGLFGLMAALSGRQHLVFPVWLPYDWRVSAFRFWITWLYQNVAQFFFCVQQAANDATGPVYLNILNTHLRILMYRIESLCNDPEKSDLQKQKELIEAIEDHRLITKIFDILQGTVSYTILLQFVGSCLVICMIILDYFLYNLTLTEIFTGLFFIVAEMIEIAPCCYYSNEFMSSTDEFVNSIYSADWTTESIKFKKLMIIFMILTQKSKVIIAGKVVPVTLATFASSSLKSIDSMVIETNRYQFFKTNPF</sequence>
<evidence type="ECO:0000313" key="11">
    <source>
        <dbReference type="EMBL" id="CAD7086947.1"/>
    </source>
</evidence>
<organism evidence="11 12">
    <name type="scientific">Hermetia illucens</name>
    <name type="common">Black soldier fly</name>
    <dbReference type="NCBI Taxonomy" id="343691"/>
    <lineage>
        <taxon>Eukaryota</taxon>
        <taxon>Metazoa</taxon>
        <taxon>Ecdysozoa</taxon>
        <taxon>Arthropoda</taxon>
        <taxon>Hexapoda</taxon>
        <taxon>Insecta</taxon>
        <taxon>Pterygota</taxon>
        <taxon>Neoptera</taxon>
        <taxon>Endopterygota</taxon>
        <taxon>Diptera</taxon>
        <taxon>Brachycera</taxon>
        <taxon>Stratiomyomorpha</taxon>
        <taxon>Stratiomyidae</taxon>
        <taxon>Hermetiinae</taxon>
        <taxon>Hermetia</taxon>
    </lineage>
</organism>
<evidence type="ECO:0000256" key="6">
    <source>
        <dbReference type="ARBA" id="ARBA00022989"/>
    </source>
</evidence>
<dbReference type="AlphaFoldDB" id="A0A7R8YV62"/>
<comment type="subcellular location">
    <subcellularLocation>
        <location evidence="1 10">Cell membrane</location>
        <topology evidence="1 10">Multi-pass membrane protein</topology>
    </subcellularLocation>
</comment>
<dbReference type="PANTHER" id="PTHR21137:SF35">
    <property type="entry name" value="ODORANT RECEPTOR 19A-RELATED"/>
    <property type="match status" value="1"/>
</dbReference>
<dbReference type="PANTHER" id="PTHR21137">
    <property type="entry name" value="ODORANT RECEPTOR"/>
    <property type="match status" value="1"/>
</dbReference>
<name>A0A7R8YV62_HERIL</name>
<reference evidence="11 12" key="1">
    <citation type="submission" date="2020-11" db="EMBL/GenBank/DDBJ databases">
        <authorList>
            <person name="Wallbank WR R."/>
            <person name="Pardo Diaz C."/>
            <person name="Kozak K."/>
            <person name="Martin S."/>
            <person name="Jiggins C."/>
            <person name="Moest M."/>
            <person name="Warren A I."/>
            <person name="Generalovic N T."/>
            <person name="Byers J.R.P. K."/>
            <person name="Montejo-Kovacevich G."/>
            <person name="Yen C E."/>
        </authorList>
    </citation>
    <scope>NUCLEOTIDE SEQUENCE [LARGE SCALE GENOMIC DNA]</scope>
</reference>
<keyword evidence="5 10" id="KW-0552">Olfaction</keyword>